<dbReference type="AlphaFoldDB" id="A0A653LBY9"/>
<dbReference type="Proteomes" id="UP000439123">
    <property type="component" value="Unassembled WGS sequence"/>
</dbReference>
<accession>A0A653LBY9</accession>
<organism evidence="1 2">
    <name type="scientific">Aeromonas veronii</name>
    <dbReference type="NCBI Taxonomy" id="654"/>
    <lineage>
        <taxon>Bacteria</taxon>
        <taxon>Pseudomonadati</taxon>
        <taxon>Pseudomonadota</taxon>
        <taxon>Gammaproteobacteria</taxon>
        <taxon>Aeromonadales</taxon>
        <taxon>Aeromonadaceae</taxon>
        <taxon>Aeromonas</taxon>
    </lineage>
</organism>
<name>A0A653LBY9_AERVE</name>
<evidence type="ECO:0000313" key="1">
    <source>
        <dbReference type="EMBL" id="VXA88304.1"/>
    </source>
</evidence>
<protein>
    <submittedName>
        <fullName evidence="1">Uncharacterized protein</fullName>
    </submittedName>
</protein>
<reference evidence="1 2" key="1">
    <citation type="submission" date="2019-10" db="EMBL/GenBank/DDBJ databases">
        <authorList>
            <person name="Karimi E."/>
        </authorList>
    </citation>
    <scope>NUCLEOTIDE SEQUENCE [LARGE SCALE GENOMIC DNA]</scope>
    <source>
        <strain evidence="1">Aeromonas sp. 8C</strain>
    </source>
</reference>
<dbReference type="EMBL" id="CABWLC010000020">
    <property type="protein sequence ID" value="VXA88304.1"/>
    <property type="molecule type" value="Genomic_DNA"/>
</dbReference>
<sequence length="31" mass="3246">MRNCLVMDVAGYGGFLSGAPCINDVEGFTHA</sequence>
<gene>
    <name evidence="1" type="ORF">AERO8C_70024</name>
</gene>
<evidence type="ECO:0000313" key="2">
    <source>
        <dbReference type="Proteomes" id="UP000439123"/>
    </source>
</evidence>
<proteinExistence type="predicted"/>